<reference evidence="3" key="1">
    <citation type="submission" date="2021-01" db="EMBL/GenBank/DDBJ databases">
        <authorList>
            <person name="Corre E."/>
            <person name="Pelletier E."/>
            <person name="Niang G."/>
            <person name="Scheremetjew M."/>
            <person name="Finn R."/>
            <person name="Kale V."/>
            <person name="Holt S."/>
            <person name="Cochrane G."/>
            <person name="Meng A."/>
            <person name="Brown T."/>
            <person name="Cohen L."/>
        </authorList>
    </citation>
    <scope>NUCLEOTIDE SEQUENCE</scope>
    <source>
        <strain evidence="3">FSP1.4</strain>
    </source>
</reference>
<dbReference type="Pfam" id="PF00348">
    <property type="entry name" value="polyprenyl_synt"/>
    <property type="match status" value="1"/>
</dbReference>
<dbReference type="GO" id="GO:0046872">
    <property type="term" value="F:metal ion binding"/>
    <property type="evidence" value="ECO:0007669"/>
    <property type="project" value="UniProtKB-KW"/>
</dbReference>
<evidence type="ECO:0000313" key="4">
    <source>
        <dbReference type="EMBL" id="CAE0346680.1"/>
    </source>
</evidence>
<keyword evidence="1" id="KW-0479">Metal-binding</keyword>
<keyword evidence="2" id="KW-0460">Magnesium</keyword>
<dbReference type="InterPro" id="IPR000092">
    <property type="entry name" value="Polyprenyl_synt"/>
</dbReference>
<dbReference type="InterPro" id="IPR008949">
    <property type="entry name" value="Isoprenoid_synthase_dom_sf"/>
</dbReference>
<evidence type="ECO:0000256" key="1">
    <source>
        <dbReference type="ARBA" id="ARBA00022723"/>
    </source>
</evidence>
<dbReference type="EMBL" id="HBII01013177">
    <property type="protein sequence ID" value="CAE0346680.1"/>
    <property type="molecule type" value="Transcribed_RNA"/>
</dbReference>
<protein>
    <submittedName>
        <fullName evidence="3">Uncharacterized protein</fullName>
    </submittedName>
</protein>
<gene>
    <name evidence="3" type="ORF">EHAR0213_LOCUS5589</name>
    <name evidence="4" type="ORF">EHAR0213_LOCUS5590</name>
</gene>
<dbReference type="GO" id="GO:0008299">
    <property type="term" value="P:isoprenoid biosynthetic process"/>
    <property type="evidence" value="ECO:0007669"/>
    <property type="project" value="InterPro"/>
</dbReference>
<evidence type="ECO:0000313" key="3">
    <source>
        <dbReference type="EMBL" id="CAE0346679.1"/>
    </source>
</evidence>
<organism evidence="3">
    <name type="scientific">Euplotes harpa</name>
    <dbReference type="NCBI Taxonomy" id="151035"/>
    <lineage>
        <taxon>Eukaryota</taxon>
        <taxon>Sar</taxon>
        <taxon>Alveolata</taxon>
        <taxon>Ciliophora</taxon>
        <taxon>Intramacronucleata</taxon>
        <taxon>Spirotrichea</taxon>
        <taxon>Hypotrichia</taxon>
        <taxon>Euplotida</taxon>
        <taxon>Euplotidae</taxon>
        <taxon>Euplotes</taxon>
    </lineage>
</organism>
<dbReference type="AlphaFoldDB" id="A0A7S3N4W3"/>
<accession>A0A7S3N4W3</accession>
<sequence length="134" mass="15227">MLDILTAHTQVGLEFFQLKNDLLSINSKEYQNQKGVPGDDIHEGKKSLLVIHACNNVSKPKRERLIDILGMRTQDPELIKEAIDIIKSAGSIDYTLEKIDLFNKLIRRDVYNTFKKDESLMCFEASISKIGVGF</sequence>
<dbReference type="Gene3D" id="1.10.600.10">
    <property type="entry name" value="Farnesyl Diphosphate Synthase"/>
    <property type="match status" value="1"/>
</dbReference>
<evidence type="ECO:0000256" key="2">
    <source>
        <dbReference type="ARBA" id="ARBA00022842"/>
    </source>
</evidence>
<dbReference type="PANTHER" id="PTHR12001">
    <property type="entry name" value="GERANYLGERANYL PYROPHOSPHATE SYNTHASE"/>
    <property type="match status" value="1"/>
</dbReference>
<dbReference type="GO" id="GO:0004659">
    <property type="term" value="F:prenyltransferase activity"/>
    <property type="evidence" value="ECO:0007669"/>
    <property type="project" value="InterPro"/>
</dbReference>
<dbReference type="PANTHER" id="PTHR12001:SF44">
    <property type="entry name" value="GERANYLGERANYL PYROPHOSPHATE SYNTHASE"/>
    <property type="match status" value="1"/>
</dbReference>
<dbReference type="EMBL" id="HBII01013176">
    <property type="protein sequence ID" value="CAE0346679.1"/>
    <property type="molecule type" value="Transcribed_RNA"/>
</dbReference>
<proteinExistence type="predicted"/>
<dbReference type="SUPFAM" id="SSF48576">
    <property type="entry name" value="Terpenoid synthases"/>
    <property type="match status" value="1"/>
</dbReference>
<name>A0A7S3N4W3_9SPIT</name>